<evidence type="ECO:0000256" key="5">
    <source>
        <dbReference type="ARBA" id="ARBA00022989"/>
    </source>
</evidence>
<dbReference type="Pfam" id="PF13490">
    <property type="entry name" value="zf-HC2"/>
    <property type="match status" value="1"/>
</dbReference>
<dbReference type="GO" id="GO:0008270">
    <property type="term" value="F:zinc ion binding"/>
    <property type="evidence" value="ECO:0007669"/>
    <property type="project" value="UniProtKB-KW"/>
</dbReference>
<evidence type="ECO:0000256" key="1">
    <source>
        <dbReference type="ARBA" id="ARBA00004167"/>
    </source>
</evidence>
<dbReference type="EMBL" id="FOOG01000040">
    <property type="protein sequence ID" value="SFG40217.1"/>
    <property type="molecule type" value="Genomic_DNA"/>
</dbReference>
<evidence type="ECO:0000256" key="7">
    <source>
        <dbReference type="ARBA" id="ARBA00024353"/>
    </source>
</evidence>
<keyword evidence="5 12" id="KW-1133">Transmembrane helix</keyword>
<evidence type="ECO:0000256" key="9">
    <source>
        <dbReference type="ARBA" id="ARBA00029829"/>
    </source>
</evidence>
<keyword evidence="16" id="KW-1185">Reference proteome</keyword>
<dbReference type="GO" id="GO:0005886">
    <property type="term" value="C:plasma membrane"/>
    <property type="evidence" value="ECO:0007669"/>
    <property type="project" value="UniProtKB-SubCell"/>
</dbReference>
<organism evidence="15 16">
    <name type="scientific">Halobacillus alkaliphilus</name>
    <dbReference type="NCBI Taxonomy" id="396056"/>
    <lineage>
        <taxon>Bacteria</taxon>
        <taxon>Bacillati</taxon>
        <taxon>Bacillota</taxon>
        <taxon>Bacilli</taxon>
        <taxon>Bacillales</taxon>
        <taxon>Bacillaceae</taxon>
        <taxon>Halobacillus</taxon>
    </lineage>
</organism>
<evidence type="ECO:0000256" key="2">
    <source>
        <dbReference type="ARBA" id="ARBA00004236"/>
    </source>
</evidence>
<protein>
    <recommendedName>
        <fullName evidence="8">Anti-sigma-W factor RsiW</fullName>
    </recommendedName>
    <alternativeName>
        <fullName evidence="10">Regulator of SigK</fullName>
    </alternativeName>
    <alternativeName>
        <fullName evidence="9">Sigma-K anti-sigma factor RskA</fullName>
    </alternativeName>
</protein>
<feature type="domain" description="Putative zinc-finger" evidence="14">
    <location>
        <begin position="8"/>
        <end position="35"/>
    </location>
</feature>
<evidence type="ECO:0000259" key="14">
    <source>
        <dbReference type="Pfam" id="PF13490"/>
    </source>
</evidence>
<feature type="compositionally biased region" description="Basic and acidic residues" evidence="11">
    <location>
        <begin position="89"/>
        <end position="102"/>
    </location>
</feature>
<keyword evidence="15" id="KW-0479">Metal-binding</keyword>
<dbReference type="PANTHER" id="PTHR37461:SF1">
    <property type="entry name" value="ANTI-SIGMA-K FACTOR RSKA"/>
    <property type="match status" value="1"/>
</dbReference>
<keyword evidence="15" id="KW-0862">Zinc</keyword>
<comment type="similarity">
    <text evidence="7">Belongs to the zinc-associated anti-sigma factor (ZAS) superfamily. Anti-sigma-W factor family.</text>
</comment>
<dbReference type="PANTHER" id="PTHR37461">
    <property type="entry name" value="ANTI-SIGMA-K FACTOR RSKA"/>
    <property type="match status" value="1"/>
</dbReference>
<dbReference type="InterPro" id="IPR018764">
    <property type="entry name" value="RskA_C"/>
</dbReference>
<evidence type="ECO:0000256" key="4">
    <source>
        <dbReference type="ARBA" id="ARBA00022692"/>
    </source>
</evidence>
<keyword evidence="6 12" id="KW-0472">Membrane</keyword>
<keyword evidence="3" id="KW-1003">Cell membrane</keyword>
<evidence type="ECO:0000256" key="8">
    <source>
        <dbReference type="ARBA" id="ARBA00024438"/>
    </source>
</evidence>
<evidence type="ECO:0000256" key="10">
    <source>
        <dbReference type="ARBA" id="ARBA00030803"/>
    </source>
</evidence>
<feature type="transmembrane region" description="Helical" evidence="12">
    <location>
        <begin position="120"/>
        <end position="141"/>
    </location>
</feature>
<keyword evidence="15" id="KW-0863">Zinc-finger</keyword>
<evidence type="ECO:0000256" key="3">
    <source>
        <dbReference type="ARBA" id="ARBA00022475"/>
    </source>
</evidence>
<gene>
    <name evidence="15" type="ORF">SAMN05216353_14014</name>
</gene>
<keyword evidence="4 12" id="KW-0812">Transmembrane</keyword>
<dbReference type="InterPro" id="IPR051474">
    <property type="entry name" value="Anti-sigma-K/W_factor"/>
</dbReference>
<dbReference type="OrthoDB" id="150725at2"/>
<dbReference type="GO" id="GO:0016989">
    <property type="term" value="F:sigma factor antagonist activity"/>
    <property type="evidence" value="ECO:0007669"/>
    <property type="project" value="TreeGrafter"/>
</dbReference>
<evidence type="ECO:0000256" key="11">
    <source>
        <dbReference type="SAM" id="MobiDB-lite"/>
    </source>
</evidence>
<proteinExistence type="inferred from homology"/>
<evidence type="ECO:0000313" key="15">
    <source>
        <dbReference type="EMBL" id="SFG40217.1"/>
    </source>
</evidence>
<accession>A0A1I2RNL0</accession>
<reference evidence="16" key="1">
    <citation type="submission" date="2016-10" db="EMBL/GenBank/DDBJ databases">
        <authorList>
            <person name="Varghese N."/>
            <person name="Submissions S."/>
        </authorList>
    </citation>
    <scope>NUCLEOTIDE SEQUENCE [LARGE SCALE GENOMIC DNA]</scope>
    <source>
        <strain evidence="16">FP5</strain>
    </source>
</reference>
<dbReference type="Proteomes" id="UP000198897">
    <property type="component" value="Unassembled WGS sequence"/>
</dbReference>
<dbReference type="Pfam" id="PF10099">
    <property type="entry name" value="RskA_C"/>
    <property type="match status" value="1"/>
</dbReference>
<evidence type="ECO:0000259" key="13">
    <source>
        <dbReference type="Pfam" id="PF10099"/>
    </source>
</evidence>
<name>A0A1I2RNL0_9BACI</name>
<dbReference type="InterPro" id="IPR041916">
    <property type="entry name" value="Anti_sigma_zinc_sf"/>
</dbReference>
<dbReference type="AlphaFoldDB" id="A0A1I2RNL0"/>
<evidence type="ECO:0000256" key="12">
    <source>
        <dbReference type="SAM" id="Phobius"/>
    </source>
</evidence>
<evidence type="ECO:0000256" key="6">
    <source>
        <dbReference type="ARBA" id="ARBA00023136"/>
    </source>
</evidence>
<dbReference type="InterPro" id="IPR027383">
    <property type="entry name" value="Znf_put"/>
</dbReference>
<comment type="subcellular location">
    <subcellularLocation>
        <location evidence="2">Cell membrane</location>
    </subcellularLocation>
    <subcellularLocation>
        <location evidence="1">Membrane</location>
        <topology evidence="1">Single-pass membrane protein</topology>
    </subcellularLocation>
</comment>
<feature type="domain" description="Anti-sigma K factor RskA C-terminal" evidence="13">
    <location>
        <begin position="124"/>
        <end position="269"/>
    </location>
</feature>
<evidence type="ECO:0000313" key="16">
    <source>
        <dbReference type="Proteomes" id="UP000198897"/>
    </source>
</evidence>
<sequence length="275" mass="30552">MMRKECDKLIDYFNDQLSEEEKIEFENHLETCADCKEELEELETLTDDLPFISEPVTPPEDMKDRVLGEVFSQESPAAGDRNNDASSEEYEKPSKNNKLDKGKVVFPSEKKAKIEKRRPWLLRGLAAALVLSIAGNIFALVDEQEQTTPEPAEPDQPDFETGTDQVRARVQLQSEGSEASATAALIQQEKGDILTLQAEQLSQLQGDEVYQVWLIQGEKPYRAGTFVANQNGEGAVSYSLNDLPEGTNWDAVAISKEPDATSQTPQGEVILSSEL</sequence>
<dbReference type="GO" id="GO:0006417">
    <property type="term" value="P:regulation of translation"/>
    <property type="evidence" value="ECO:0007669"/>
    <property type="project" value="TreeGrafter"/>
</dbReference>
<feature type="region of interest" description="Disordered" evidence="11">
    <location>
        <begin position="47"/>
        <end position="102"/>
    </location>
</feature>
<dbReference type="Gene3D" id="1.10.10.1320">
    <property type="entry name" value="Anti-sigma factor, zinc-finger domain"/>
    <property type="match status" value="1"/>
</dbReference>